<evidence type="ECO:0000256" key="2">
    <source>
        <dbReference type="SAM" id="SignalP"/>
    </source>
</evidence>
<feature type="compositionally biased region" description="Low complexity" evidence="1">
    <location>
        <begin position="350"/>
        <end position="379"/>
    </location>
</feature>
<feature type="signal peptide" evidence="2">
    <location>
        <begin position="1"/>
        <end position="24"/>
    </location>
</feature>
<dbReference type="EMBL" id="JACAZE010000006">
    <property type="protein sequence ID" value="KAF7314014.1"/>
    <property type="molecule type" value="Genomic_DNA"/>
</dbReference>
<feature type="region of interest" description="Disordered" evidence="1">
    <location>
        <begin position="350"/>
        <end position="405"/>
    </location>
</feature>
<evidence type="ECO:0000313" key="4">
    <source>
        <dbReference type="Proteomes" id="UP000613580"/>
    </source>
</evidence>
<dbReference type="Proteomes" id="UP000613580">
    <property type="component" value="Unassembled WGS sequence"/>
</dbReference>
<dbReference type="AlphaFoldDB" id="A0A8H6TAZ8"/>
<keyword evidence="2" id="KW-0732">Signal</keyword>
<reference evidence="3" key="1">
    <citation type="submission" date="2020-05" db="EMBL/GenBank/DDBJ databases">
        <title>Mycena genomes resolve the evolution of fungal bioluminescence.</title>
        <authorList>
            <person name="Tsai I.J."/>
        </authorList>
    </citation>
    <scope>NUCLEOTIDE SEQUENCE</scope>
    <source>
        <strain evidence="3">110903Hualien_Pintung</strain>
    </source>
</reference>
<protein>
    <submittedName>
        <fullName evidence="3">Uncharacterized protein</fullName>
    </submittedName>
</protein>
<dbReference type="OrthoDB" id="3362371at2759"/>
<name>A0A8H6TAZ8_MYCCL</name>
<proteinExistence type="predicted"/>
<keyword evidence="4" id="KW-1185">Reference proteome</keyword>
<evidence type="ECO:0000256" key="1">
    <source>
        <dbReference type="SAM" id="MobiDB-lite"/>
    </source>
</evidence>
<accession>A0A8H6TAZ8</accession>
<feature type="region of interest" description="Disordered" evidence="1">
    <location>
        <begin position="62"/>
        <end position="102"/>
    </location>
</feature>
<gene>
    <name evidence="3" type="ORF">HMN09_00559900</name>
</gene>
<sequence>MFAFNAALLAVSIASLGLPGPANAVALPVRREQPSARLAPLPLRTKKREGFKPVKRAIGESRRSQFLKSKKRQNDAQAPFAVRSRRTTSPSQPDLASGRPGHVDVTSMANNGTDVLEGHLFANMTTKATSYTLNVSRLRNETTPLTLVTYNDTHVLLCTPDQNSDDDILCATYDTQPDGPEPLELIEWLNPSTNDGSLSQMFAYNKTSRVLEPEYATVSYDDDDEDVERRQDQPVMSATLKFVPASPTMAAEAVVVSSSPSTSATSSVVSSSSASATSIASSSVSVTTTTVYLSSSSSAVPTPAVDQAAVSSSALVSTTTVTVYSSSPSSSPSAVASSSASSFASASPSTDGAASASASSIPSGSLSSSSAQPSVATQSEAMEEAVLAGGAAPRARTPEAYAPWW</sequence>
<evidence type="ECO:0000313" key="3">
    <source>
        <dbReference type="EMBL" id="KAF7314014.1"/>
    </source>
</evidence>
<organism evidence="3 4">
    <name type="scientific">Mycena chlorophos</name>
    <name type="common">Agaric fungus</name>
    <name type="synonym">Agaricus chlorophos</name>
    <dbReference type="NCBI Taxonomy" id="658473"/>
    <lineage>
        <taxon>Eukaryota</taxon>
        <taxon>Fungi</taxon>
        <taxon>Dikarya</taxon>
        <taxon>Basidiomycota</taxon>
        <taxon>Agaricomycotina</taxon>
        <taxon>Agaricomycetes</taxon>
        <taxon>Agaricomycetidae</taxon>
        <taxon>Agaricales</taxon>
        <taxon>Marasmiineae</taxon>
        <taxon>Mycenaceae</taxon>
        <taxon>Mycena</taxon>
    </lineage>
</organism>
<feature type="chain" id="PRO_5034635872" evidence="2">
    <location>
        <begin position="25"/>
        <end position="405"/>
    </location>
</feature>
<comment type="caution">
    <text evidence="3">The sequence shown here is derived from an EMBL/GenBank/DDBJ whole genome shotgun (WGS) entry which is preliminary data.</text>
</comment>